<keyword evidence="3 5" id="KW-0863">Zinc-finger</keyword>
<evidence type="ECO:0000256" key="5">
    <source>
        <dbReference type="PROSITE-ProRule" id="PRU00042"/>
    </source>
</evidence>
<evidence type="ECO:0000256" key="3">
    <source>
        <dbReference type="ARBA" id="ARBA00022771"/>
    </source>
</evidence>
<reference evidence="7 8" key="1">
    <citation type="submission" date="2015-04" db="EMBL/GenBank/DDBJ databases">
        <title>Complete genome sequence of Schizopora paradoxa KUC8140, a cosmopolitan wood degrader in East Asia.</title>
        <authorList>
            <consortium name="DOE Joint Genome Institute"/>
            <person name="Min B."/>
            <person name="Park H."/>
            <person name="Jang Y."/>
            <person name="Kim J.-J."/>
            <person name="Kim K.H."/>
            <person name="Pangilinan J."/>
            <person name="Lipzen A."/>
            <person name="Riley R."/>
            <person name="Grigoriev I.V."/>
            <person name="Spatafora J.W."/>
            <person name="Choi I.-G."/>
        </authorList>
    </citation>
    <scope>NUCLEOTIDE SEQUENCE [LARGE SCALE GENOMIC DNA]</scope>
    <source>
        <strain evidence="7 8">KUC8140</strain>
    </source>
</reference>
<organism evidence="7 8">
    <name type="scientific">Schizopora paradoxa</name>
    <dbReference type="NCBI Taxonomy" id="27342"/>
    <lineage>
        <taxon>Eukaryota</taxon>
        <taxon>Fungi</taxon>
        <taxon>Dikarya</taxon>
        <taxon>Basidiomycota</taxon>
        <taxon>Agaricomycotina</taxon>
        <taxon>Agaricomycetes</taxon>
        <taxon>Hymenochaetales</taxon>
        <taxon>Schizoporaceae</taxon>
        <taxon>Schizopora</taxon>
    </lineage>
</organism>
<keyword evidence="1" id="KW-0479">Metal-binding</keyword>
<dbReference type="GO" id="GO:0000981">
    <property type="term" value="F:DNA-binding transcription factor activity, RNA polymerase II-specific"/>
    <property type="evidence" value="ECO:0007669"/>
    <property type="project" value="TreeGrafter"/>
</dbReference>
<keyword evidence="4" id="KW-0862">Zinc</keyword>
<dbReference type="EMBL" id="KQ085914">
    <property type="protein sequence ID" value="KLO16576.1"/>
    <property type="molecule type" value="Genomic_DNA"/>
</dbReference>
<accession>A0A0H2SHN6</accession>
<dbReference type="GO" id="GO:0000977">
    <property type="term" value="F:RNA polymerase II transcription regulatory region sequence-specific DNA binding"/>
    <property type="evidence" value="ECO:0007669"/>
    <property type="project" value="TreeGrafter"/>
</dbReference>
<feature type="domain" description="C2H2-type" evidence="6">
    <location>
        <begin position="151"/>
        <end position="175"/>
    </location>
</feature>
<evidence type="ECO:0000256" key="2">
    <source>
        <dbReference type="ARBA" id="ARBA00022737"/>
    </source>
</evidence>
<dbReference type="GO" id="GO:0005634">
    <property type="term" value="C:nucleus"/>
    <property type="evidence" value="ECO:0007669"/>
    <property type="project" value="TreeGrafter"/>
</dbReference>
<evidence type="ECO:0000256" key="4">
    <source>
        <dbReference type="ARBA" id="ARBA00022833"/>
    </source>
</evidence>
<keyword evidence="2" id="KW-0677">Repeat</keyword>
<dbReference type="Proteomes" id="UP000053477">
    <property type="component" value="Unassembled WGS sequence"/>
</dbReference>
<proteinExistence type="predicted"/>
<gene>
    <name evidence="7" type="ORF">SCHPADRAFT_901374</name>
</gene>
<dbReference type="GO" id="GO:0008270">
    <property type="term" value="F:zinc ion binding"/>
    <property type="evidence" value="ECO:0007669"/>
    <property type="project" value="UniProtKB-KW"/>
</dbReference>
<feature type="domain" description="C2H2-type" evidence="6">
    <location>
        <begin position="127"/>
        <end position="149"/>
    </location>
</feature>
<name>A0A0H2SHN6_9AGAM</name>
<evidence type="ECO:0000256" key="1">
    <source>
        <dbReference type="ARBA" id="ARBA00022723"/>
    </source>
</evidence>
<dbReference type="Pfam" id="PF12874">
    <property type="entry name" value="zf-met"/>
    <property type="match status" value="1"/>
</dbReference>
<sequence>MVYCDRCDRSFSYNGFLQHRRTSQNHHYCDDHNVDFDSWLGLKEHYVQSPHHHYCQRCDEHFNTRRGVLSHYERSHHFCRTHLQIFNNAKGLKEHYVQHSDHYYCQYCDEHFDDEDDFLDHAEDDHFVCRPCGKIFGTRAKQQEHYENHHYYCKSCDRLFNSQSNLDHHLASSIHKPRAFACPGRNCNKAFVSISALILHAESGTCPSGTTRKTVNEYVVRMDRTNVITNPNRLITSGGVSAPPAQTRTYATAQAWNGRAYECFLCHKEFRALSALNAHLASPVHQSKIYRCPNVGACGMEFVALSGLSQHVEGGSCGVQRFRQVRDMMAQIQSGMRAIAL</sequence>
<dbReference type="PANTHER" id="PTHR24409">
    <property type="entry name" value="ZINC FINGER PROTEIN 142"/>
    <property type="match status" value="1"/>
</dbReference>
<dbReference type="PROSITE" id="PS00028">
    <property type="entry name" value="ZINC_FINGER_C2H2_1"/>
    <property type="match status" value="3"/>
</dbReference>
<dbReference type="OrthoDB" id="6077919at2759"/>
<dbReference type="PROSITE" id="PS50157">
    <property type="entry name" value="ZINC_FINGER_C2H2_2"/>
    <property type="match status" value="3"/>
</dbReference>
<dbReference type="SUPFAM" id="SSF57667">
    <property type="entry name" value="beta-beta-alpha zinc fingers"/>
    <property type="match status" value="2"/>
</dbReference>
<keyword evidence="8" id="KW-1185">Reference proteome</keyword>
<dbReference type="Gene3D" id="3.30.160.60">
    <property type="entry name" value="Classic Zinc Finger"/>
    <property type="match status" value="2"/>
</dbReference>
<dbReference type="Pfam" id="PF12171">
    <property type="entry name" value="zf-C2H2_jaz"/>
    <property type="match status" value="1"/>
</dbReference>
<dbReference type="AlphaFoldDB" id="A0A0H2SHN6"/>
<evidence type="ECO:0000313" key="8">
    <source>
        <dbReference type="Proteomes" id="UP000053477"/>
    </source>
</evidence>
<dbReference type="InterPro" id="IPR022755">
    <property type="entry name" value="Znf_C2H2_jaz"/>
</dbReference>
<dbReference type="InParanoid" id="A0A0H2SHN6"/>
<dbReference type="SMART" id="SM00355">
    <property type="entry name" value="ZnF_C2H2"/>
    <property type="match status" value="8"/>
</dbReference>
<protein>
    <recommendedName>
        <fullName evidence="6">C2H2-type domain-containing protein</fullName>
    </recommendedName>
</protein>
<dbReference type="PANTHER" id="PTHR24409:SF356">
    <property type="entry name" value="C2H2 FINGER DOMAIN TRANSCRIPTION FACTOR (EUROFUNG)"/>
    <property type="match status" value="1"/>
</dbReference>
<evidence type="ECO:0000313" key="7">
    <source>
        <dbReference type="EMBL" id="KLO16576.1"/>
    </source>
</evidence>
<dbReference type="STRING" id="27342.A0A0H2SHN6"/>
<dbReference type="InterPro" id="IPR013087">
    <property type="entry name" value="Znf_C2H2_type"/>
</dbReference>
<feature type="domain" description="C2H2-type" evidence="6">
    <location>
        <begin position="261"/>
        <end position="290"/>
    </location>
</feature>
<dbReference type="InterPro" id="IPR036236">
    <property type="entry name" value="Znf_C2H2_sf"/>
</dbReference>
<evidence type="ECO:0000259" key="6">
    <source>
        <dbReference type="PROSITE" id="PS50157"/>
    </source>
</evidence>